<keyword evidence="2" id="KW-0963">Cytoplasm</keyword>
<dbReference type="WBParaSite" id="Minc3s00091g04255">
    <property type="protein sequence ID" value="Minc3s00091g04255"/>
    <property type="gene ID" value="Minc3s00091g04255"/>
</dbReference>
<dbReference type="InterPro" id="IPR051155">
    <property type="entry name" value="Nematode_MSP"/>
</dbReference>
<dbReference type="Gene3D" id="2.60.40.10">
    <property type="entry name" value="Immunoglobulins"/>
    <property type="match status" value="1"/>
</dbReference>
<dbReference type="AlphaFoldDB" id="A0A914KRX9"/>
<protein>
    <recommendedName>
        <fullName evidence="7">Major sperm protein</fullName>
    </recommendedName>
</protein>
<evidence type="ECO:0000256" key="6">
    <source>
        <dbReference type="ARBA" id="ARBA00037818"/>
    </source>
</evidence>
<dbReference type="GO" id="GO:0031143">
    <property type="term" value="C:pseudopodium"/>
    <property type="evidence" value="ECO:0007669"/>
    <property type="project" value="UniProtKB-SubCell"/>
</dbReference>
<evidence type="ECO:0000256" key="4">
    <source>
        <dbReference type="ARBA" id="ARBA00023273"/>
    </source>
</evidence>
<keyword evidence="4" id="KW-0966">Cell projection</keyword>
<dbReference type="InterPro" id="IPR013783">
    <property type="entry name" value="Ig-like_fold"/>
</dbReference>
<name>A0A914KRX9_MELIC</name>
<organism evidence="9 10">
    <name type="scientific">Meloidogyne incognita</name>
    <name type="common">Southern root-knot nematode worm</name>
    <name type="synonym">Oxyuris incognita</name>
    <dbReference type="NCBI Taxonomy" id="6306"/>
    <lineage>
        <taxon>Eukaryota</taxon>
        <taxon>Metazoa</taxon>
        <taxon>Ecdysozoa</taxon>
        <taxon>Nematoda</taxon>
        <taxon>Chromadorea</taxon>
        <taxon>Rhabditida</taxon>
        <taxon>Tylenchina</taxon>
        <taxon>Tylenchomorpha</taxon>
        <taxon>Tylenchoidea</taxon>
        <taxon>Meloidogynidae</taxon>
        <taxon>Meloidogyninae</taxon>
        <taxon>Meloidogyne</taxon>
        <taxon>Meloidogyne incognita group</taxon>
    </lineage>
</organism>
<sequence length="155" mass="17629">MSLPPSPTPSLLSVSNNNMLQQQQLLVALETVPGVLTTFPANNLIFNGPFEDSKTYYIKIVNSSSHTIVYHFRRTTRRLKGKPGVGFLGPGEAKRIAITCGNFDPTTTDTEVDRITFVWRNVPDNITKKFSWSLFNNDGYERRKNIKILYNYLNK</sequence>
<dbReference type="InterPro" id="IPR000535">
    <property type="entry name" value="MSP_dom"/>
</dbReference>
<comment type="function">
    <text evidence="5 7">Central component in molecular interactions underlying sperm crawling. Forms an extensive filament system that extends from sperm villipoda, along the leading edge of the pseudopod.</text>
</comment>
<evidence type="ECO:0000256" key="1">
    <source>
        <dbReference type="ARBA" id="ARBA00004245"/>
    </source>
</evidence>
<evidence type="ECO:0000313" key="10">
    <source>
        <dbReference type="WBParaSite" id="Minc3s00091g04255"/>
    </source>
</evidence>
<dbReference type="PANTHER" id="PTHR22920:SF7">
    <property type="entry name" value="MSP DOMAIN-CONTAINING PROTEIN-RELATED"/>
    <property type="match status" value="1"/>
</dbReference>
<feature type="domain" description="MSP" evidence="8">
    <location>
        <begin position="35"/>
        <end position="155"/>
    </location>
</feature>
<dbReference type="Proteomes" id="UP000887563">
    <property type="component" value="Unplaced"/>
</dbReference>
<dbReference type="SUPFAM" id="SSF49354">
    <property type="entry name" value="PapD-like"/>
    <property type="match status" value="1"/>
</dbReference>
<evidence type="ECO:0000259" key="8">
    <source>
        <dbReference type="PROSITE" id="PS50202"/>
    </source>
</evidence>
<evidence type="ECO:0000256" key="2">
    <source>
        <dbReference type="ARBA" id="ARBA00022490"/>
    </source>
</evidence>
<dbReference type="PANTHER" id="PTHR22920">
    <property type="entry name" value="MAJOR SPERM PROTEIN"/>
    <property type="match status" value="1"/>
</dbReference>
<dbReference type="Pfam" id="PF00635">
    <property type="entry name" value="Motile_Sperm"/>
    <property type="match status" value="1"/>
</dbReference>
<accession>A0A914KRX9</accession>
<evidence type="ECO:0000313" key="9">
    <source>
        <dbReference type="Proteomes" id="UP000887563"/>
    </source>
</evidence>
<reference evidence="10" key="1">
    <citation type="submission" date="2022-11" db="UniProtKB">
        <authorList>
            <consortium name="WormBaseParasite"/>
        </authorList>
    </citation>
    <scope>IDENTIFICATION</scope>
</reference>
<keyword evidence="9" id="KW-1185">Reference proteome</keyword>
<proteinExistence type="predicted"/>
<comment type="subcellular location">
    <subcellularLocation>
        <location evidence="6">Cell projection</location>
        <location evidence="6">Pseudopodium</location>
    </subcellularLocation>
    <subcellularLocation>
        <location evidence="1">Cytoplasm</location>
        <location evidence="1">Cytoskeleton</location>
    </subcellularLocation>
</comment>
<evidence type="ECO:0000256" key="7">
    <source>
        <dbReference type="RuleBase" id="RU003425"/>
    </source>
</evidence>
<dbReference type="GO" id="GO:0005856">
    <property type="term" value="C:cytoskeleton"/>
    <property type="evidence" value="ECO:0007669"/>
    <property type="project" value="UniProtKB-SubCell"/>
</dbReference>
<evidence type="ECO:0000256" key="5">
    <source>
        <dbReference type="ARBA" id="ARBA00037744"/>
    </source>
</evidence>
<dbReference type="InterPro" id="IPR008962">
    <property type="entry name" value="PapD-like_sf"/>
</dbReference>
<evidence type="ECO:0000256" key="3">
    <source>
        <dbReference type="ARBA" id="ARBA00023212"/>
    </source>
</evidence>
<dbReference type="PROSITE" id="PS50202">
    <property type="entry name" value="MSP"/>
    <property type="match status" value="1"/>
</dbReference>
<keyword evidence="3 7" id="KW-0206">Cytoskeleton</keyword>